<keyword evidence="5 9" id="KW-0812">Transmembrane</keyword>
<dbReference type="NCBIfam" id="TIGR00836">
    <property type="entry name" value="amt"/>
    <property type="match status" value="1"/>
</dbReference>
<keyword evidence="3" id="KW-0813">Transport</keyword>
<evidence type="ECO:0000259" key="10">
    <source>
        <dbReference type="Pfam" id="PF00909"/>
    </source>
</evidence>
<reference evidence="11" key="1">
    <citation type="submission" date="2019-10" db="EMBL/GenBank/DDBJ databases">
        <title>Metagenomic sequencing of thiosulfate-disproportionating enrichment culture.</title>
        <authorList>
            <person name="Umezawa K."/>
            <person name="Kojima H."/>
            <person name="Fukui M."/>
        </authorList>
    </citation>
    <scope>NUCLEOTIDE SEQUENCE</scope>
    <source>
        <strain evidence="11">45J</strain>
    </source>
</reference>
<dbReference type="InterPro" id="IPR018047">
    <property type="entry name" value="Ammonium_transpt_CS"/>
</dbReference>
<feature type="transmembrane region" description="Helical" evidence="9">
    <location>
        <begin position="33"/>
        <end position="57"/>
    </location>
</feature>
<feature type="transmembrane region" description="Helical" evidence="9">
    <location>
        <begin position="187"/>
        <end position="210"/>
    </location>
</feature>
<dbReference type="PROSITE" id="PS01219">
    <property type="entry name" value="AMMONIUM_TRANSP"/>
    <property type="match status" value="1"/>
</dbReference>
<dbReference type="InterPro" id="IPR024041">
    <property type="entry name" value="NH4_transpt_AmtB-like_dom"/>
</dbReference>
<evidence type="ECO:0000256" key="8">
    <source>
        <dbReference type="ARBA" id="ARBA00023177"/>
    </source>
</evidence>
<proteinExistence type="inferred from homology"/>
<evidence type="ECO:0000256" key="7">
    <source>
        <dbReference type="ARBA" id="ARBA00023136"/>
    </source>
</evidence>
<keyword evidence="7 9" id="KW-0472">Membrane</keyword>
<sequence>MKSKMSLMSIPAVILLIPLNAFAETTSKIDAGDTAFVLLSAAFVMLMTPGLAMFYGGMVRRKNVLGTIMQSFVAIAVVSLQWILFGYSLSFGPDISGVIGSLDWIGLKGVSIVPNPDYAATVPHIAFMIYQAMFAVITPALISGAFAERMKFSAFLLFTLLWSTIVYNPIAHWMWGNGGWLKNMGVLDFAGGIVVHITSGISALAAAIIIGKRKGYMHEAIYPHNLPMTVLGAGLLWFGWFGFNAGSALSSGALSAMTFVATHISAVAATLIWVIIEWLHRGKPTMFGAATGAIAGLATITPASGFVGPMSALLIGLAAGIVCYISLNMKNRLGYDDSLDAFGVHGIGGIIGTLATGLFAQKAINPSGADGLFFGNPRLFITQLIAVAITIVYSFIVTAVILKVLDKTVGLRVDDESEVVGLDISQHGESGYSL</sequence>
<dbReference type="GO" id="GO:0008519">
    <property type="term" value="F:ammonium channel activity"/>
    <property type="evidence" value="ECO:0007669"/>
    <property type="project" value="InterPro"/>
</dbReference>
<dbReference type="InterPro" id="IPR029020">
    <property type="entry name" value="Ammonium/urea_transptr"/>
</dbReference>
<dbReference type="Gene3D" id="1.10.3430.10">
    <property type="entry name" value="Ammonium transporter AmtB like domains"/>
    <property type="match status" value="1"/>
</dbReference>
<dbReference type="FunFam" id="1.10.3430.10:FF:000007">
    <property type="entry name" value="Ammonium transporter"/>
    <property type="match status" value="1"/>
</dbReference>
<feature type="transmembrane region" description="Helical" evidence="9">
    <location>
        <begin position="64"/>
        <end position="84"/>
    </location>
</feature>
<feature type="transmembrane region" description="Helical" evidence="9">
    <location>
        <begin position="287"/>
        <end position="304"/>
    </location>
</feature>
<evidence type="ECO:0000256" key="2">
    <source>
        <dbReference type="ARBA" id="ARBA00005887"/>
    </source>
</evidence>
<feature type="transmembrane region" description="Helical" evidence="9">
    <location>
        <begin position="222"/>
        <end position="241"/>
    </location>
</feature>
<dbReference type="InterPro" id="IPR001905">
    <property type="entry name" value="Ammonium_transpt"/>
</dbReference>
<comment type="similarity">
    <text evidence="2">Belongs to the ammonia transporter channel (TC 1.A.11.2) family.</text>
</comment>
<comment type="subcellular location">
    <subcellularLocation>
        <location evidence="1">Cell membrane</location>
        <topology evidence="1">Multi-pass membrane protein</topology>
    </subcellularLocation>
</comment>
<keyword evidence="4" id="KW-1003">Cell membrane</keyword>
<name>A0A5J4KV81_9ZZZZ</name>
<protein>
    <submittedName>
        <fullName evidence="11">Ammonia channel protein</fullName>
    </submittedName>
</protein>
<evidence type="ECO:0000256" key="1">
    <source>
        <dbReference type="ARBA" id="ARBA00004651"/>
    </source>
</evidence>
<dbReference type="EMBL" id="BLAB01000001">
    <property type="protein sequence ID" value="GER93104.1"/>
    <property type="molecule type" value="Genomic_DNA"/>
</dbReference>
<evidence type="ECO:0000256" key="6">
    <source>
        <dbReference type="ARBA" id="ARBA00022989"/>
    </source>
</evidence>
<feature type="domain" description="Ammonium transporter AmtB-like" evidence="10">
    <location>
        <begin position="35"/>
        <end position="432"/>
    </location>
</feature>
<feature type="transmembrane region" description="Helical" evidence="9">
    <location>
        <begin position="380"/>
        <end position="402"/>
    </location>
</feature>
<organism evidence="11">
    <name type="scientific">hot springs metagenome</name>
    <dbReference type="NCBI Taxonomy" id="433727"/>
    <lineage>
        <taxon>unclassified sequences</taxon>
        <taxon>metagenomes</taxon>
        <taxon>ecological metagenomes</taxon>
    </lineage>
</organism>
<feature type="transmembrane region" description="Helical" evidence="9">
    <location>
        <begin position="125"/>
        <end position="147"/>
    </location>
</feature>
<accession>A0A5J4KV81</accession>
<evidence type="ECO:0000313" key="11">
    <source>
        <dbReference type="EMBL" id="GER93104.1"/>
    </source>
</evidence>
<gene>
    <name evidence="11" type="ORF">A45J_0837</name>
</gene>
<feature type="transmembrane region" description="Helical" evidence="9">
    <location>
        <begin position="253"/>
        <end position="275"/>
    </location>
</feature>
<dbReference type="PANTHER" id="PTHR43029">
    <property type="entry name" value="AMMONIUM TRANSPORTER MEP2"/>
    <property type="match status" value="1"/>
</dbReference>
<evidence type="ECO:0000256" key="4">
    <source>
        <dbReference type="ARBA" id="ARBA00022475"/>
    </source>
</evidence>
<dbReference type="AlphaFoldDB" id="A0A5J4KV81"/>
<dbReference type="GO" id="GO:0005886">
    <property type="term" value="C:plasma membrane"/>
    <property type="evidence" value="ECO:0007669"/>
    <property type="project" value="UniProtKB-SubCell"/>
</dbReference>
<feature type="transmembrane region" description="Helical" evidence="9">
    <location>
        <begin position="339"/>
        <end position="360"/>
    </location>
</feature>
<feature type="transmembrane region" description="Helical" evidence="9">
    <location>
        <begin position="154"/>
        <end position="175"/>
    </location>
</feature>
<evidence type="ECO:0000256" key="3">
    <source>
        <dbReference type="ARBA" id="ARBA00022448"/>
    </source>
</evidence>
<evidence type="ECO:0000256" key="5">
    <source>
        <dbReference type="ARBA" id="ARBA00022692"/>
    </source>
</evidence>
<dbReference type="Pfam" id="PF00909">
    <property type="entry name" value="Ammonium_transp"/>
    <property type="match status" value="1"/>
</dbReference>
<evidence type="ECO:0000256" key="9">
    <source>
        <dbReference type="SAM" id="Phobius"/>
    </source>
</evidence>
<keyword evidence="8" id="KW-0924">Ammonia transport</keyword>
<keyword evidence="6 9" id="KW-1133">Transmembrane helix</keyword>
<feature type="transmembrane region" description="Helical" evidence="9">
    <location>
        <begin position="310"/>
        <end position="327"/>
    </location>
</feature>
<comment type="caution">
    <text evidence="11">The sequence shown here is derived from an EMBL/GenBank/DDBJ whole genome shotgun (WGS) entry which is preliminary data.</text>
</comment>
<dbReference type="SUPFAM" id="SSF111352">
    <property type="entry name" value="Ammonium transporter"/>
    <property type="match status" value="1"/>
</dbReference>
<dbReference type="PANTHER" id="PTHR43029:SF10">
    <property type="entry name" value="AMMONIUM TRANSPORTER MEP2"/>
    <property type="match status" value="1"/>
</dbReference>